<dbReference type="HOGENOM" id="CLU_3109629_0_0_1"/>
<name>J3MZ93_ORYBR</name>
<evidence type="ECO:0000313" key="1">
    <source>
        <dbReference type="EnsemblPlants" id="OB09G23220.1"/>
    </source>
</evidence>
<dbReference type="Gramene" id="OB09G23220.1">
    <property type="protein sequence ID" value="OB09G23220.1"/>
    <property type="gene ID" value="OB09G23220"/>
</dbReference>
<accession>J3MZ93</accession>
<keyword evidence="2" id="KW-1185">Reference proteome</keyword>
<reference evidence="1" key="2">
    <citation type="submission" date="2013-04" db="UniProtKB">
        <authorList>
            <consortium name="EnsemblPlants"/>
        </authorList>
    </citation>
    <scope>IDENTIFICATION</scope>
</reference>
<dbReference type="Proteomes" id="UP000006038">
    <property type="component" value="Chromosome 9"/>
</dbReference>
<dbReference type="EnsemblPlants" id="OB09G23220.1">
    <property type="protein sequence ID" value="OB09G23220.1"/>
    <property type="gene ID" value="OB09G23220"/>
</dbReference>
<sequence length="51" mass="5797">MGFYKVLLKMGKTVEILKSAGIKLSTILQNLRFGIDIQKEKQNKSNQISNE</sequence>
<protein>
    <submittedName>
        <fullName evidence="1">Uncharacterized protein</fullName>
    </submittedName>
</protein>
<dbReference type="AlphaFoldDB" id="J3MZ93"/>
<reference evidence="1" key="1">
    <citation type="journal article" date="2013" name="Nat. Commun.">
        <title>Whole-genome sequencing of Oryza brachyantha reveals mechanisms underlying Oryza genome evolution.</title>
        <authorList>
            <person name="Chen J."/>
            <person name="Huang Q."/>
            <person name="Gao D."/>
            <person name="Wang J."/>
            <person name="Lang Y."/>
            <person name="Liu T."/>
            <person name="Li B."/>
            <person name="Bai Z."/>
            <person name="Luis Goicoechea J."/>
            <person name="Liang C."/>
            <person name="Chen C."/>
            <person name="Zhang W."/>
            <person name="Sun S."/>
            <person name="Liao Y."/>
            <person name="Zhang X."/>
            <person name="Yang L."/>
            <person name="Song C."/>
            <person name="Wang M."/>
            <person name="Shi J."/>
            <person name="Liu G."/>
            <person name="Liu J."/>
            <person name="Zhou H."/>
            <person name="Zhou W."/>
            <person name="Yu Q."/>
            <person name="An N."/>
            <person name="Chen Y."/>
            <person name="Cai Q."/>
            <person name="Wang B."/>
            <person name="Liu B."/>
            <person name="Min J."/>
            <person name="Huang Y."/>
            <person name="Wu H."/>
            <person name="Li Z."/>
            <person name="Zhang Y."/>
            <person name="Yin Y."/>
            <person name="Song W."/>
            <person name="Jiang J."/>
            <person name="Jackson S.A."/>
            <person name="Wing R.A."/>
            <person name="Wang J."/>
            <person name="Chen M."/>
        </authorList>
    </citation>
    <scope>NUCLEOTIDE SEQUENCE [LARGE SCALE GENOMIC DNA]</scope>
    <source>
        <strain evidence="1">cv. IRGC 101232</strain>
    </source>
</reference>
<evidence type="ECO:0000313" key="2">
    <source>
        <dbReference type="Proteomes" id="UP000006038"/>
    </source>
</evidence>
<proteinExistence type="predicted"/>
<organism evidence="1">
    <name type="scientific">Oryza brachyantha</name>
    <name type="common">malo sina</name>
    <dbReference type="NCBI Taxonomy" id="4533"/>
    <lineage>
        <taxon>Eukaryota</taxon>
        <taxon>Viridiplantae</taxon>
        <taxon>Streptophyta</taxon>
        <taxon>Embryophyta</taxon>
        <taxon>Tracheophyta</taxon>
        <taxon>Spermatophyta</taxon>
        <taxon>Magnoliopsida</taxon>
        <taxon>Liliopsida</taxon>
        <taxon>Poales</taxon>
        <taxon>Poaceae</taxon>
        <taxon>BOP clade</taxon>
        <taxon>Oryzoideae</taxon>
        <taxon>Oryzeae</taxon>
        <taxon>Oryzinae</taxon>
        <taxon>Oryza</taxon>
    </lineage>
</organism>